<evidence type="ECO:0000313" key="9">
    <source>
        <dbReference type="EMBL" id="RHA43889.1"/>
    </source>
</evidence>
<dbReference type="Pfam" id="PF00528">
    <property type="entry name" value="BPD_transp_1"/>
    <property type="match status" value="1"/>
</dbReference>
<dbReference type="SUPFAM" id="SSF161098">
    <property type="entry name" value="MetI-like"/>
    <property type="match status" value="1"/>
</dbReference>
<reference evidence="9 10" key="1">
    <citation type="submission" date="2018-08" db="EMBL/GenBank/DDBJ databases">
        <title>Cellulomonas rhizosphaerae sp. nov., a novel actinomycete isolated from soil.</title>
        <authorList>
            <person name="Tian Y."/>
        </authorList>
    </citation>
    <scope>NUCLEOTIDE SEQUENCE [LARGE SCALE GENOMIC DNA]</scope>
    <source>
        <strain evidence="9 10">NEAU-TCZ24</strain>
    </source>
</reference>
<keyword evidence="3" id="KW-1003">Cell membrane</keyword>
<dbReference type="AlphaFoldDB" id="A0A413RPF9"/>
<dbReference type="EMBL" id="QWKP01000133">
    <property type="protein sequence ID" value="RHA43889.1"/>
    <property type="molecule type" value="Genomic_DNA"/>
</dbReference>
<name>A0A413RPF9_9CELL</name>
<keyword evidence="4 7" id="KW-0812">Transmembrane</keyword>
<evidence type="ECO:0000256" key="7">
    <source>
        <dbReference type="RuleBase" id="RU363032"/>
    </source>
</evidence>
<dbReference type="PANTHER" id="PTHR30151">
    <property type="entry name" value="ALKANE SULFONATE ABC TRANSPORTER-RELATED, MEMBRANE SUBUNIT"/>
    <property type="match status" value="1"/>
</dbReference>
<dbReference type="GO" id="GO:0005886">
    <property type="term" value="C:plasma membrane"/>
    <property type="evidence" value="ECO:0007669"/>
    <property type="project" value="UniProtKB-SubCell"/>
</dbReference>
<feature type="transmembrane region" description="Helical" evidence="7">
    <location>
        <begin position="96"/>
        <end position="123"/>
    </location>
</feature>
<dbReference type="PANTHER" id="PTHR30151:SF25">
    <property type="entry name" value="TAURINE TRANSPORT SYSTEM PERMEASE PROTEIN TAUC"/>
    <property type="match status" value="1"/>
</dbReference>
<keyword evidence="6 7" id="KW-0472">Membrane</keyword>
<accession>A0A413RPF9</accession>
<organism evidence="9 10">
    <name type="scientific">Cellulomonas rhizosphaerae</name>
    <dbReference type="NCBI Taxonomy" id="2293719"/>
    <lineage>
        <taxon>Bacteria</taxon>
        <taxon>Bacillati</taxon>
        <taxon>Actinomycetota</taxon>
        <taxon>Actinomycetes</taxon>
        <taxon>Micrococcales</taxon>
        <taxon>Cellulomonadaceae</taxon>
        <taxon>Cellulomonas</taxon>
    </lineage>
</organism>
<sequence>MTTTETKLTTPAPAAVRTPRPWLRTLGLRSAGVAALLGVWWLVTALEIWPRVLVPTPGDVWDAFLTVAGIRPDENGRTGFSGYTLWQHLGMSLERILLGAGIGTILGIVIGLAIGTIPLVRVLLEPGVTFLRQLPPLAYFSLLVIWFGIDETPKIWLLLIAAMPPVAVATAAAVGGVHRDYVNGARSLGAGRWDVIWWVIVPAALPEILVGIRLGVGVAYTSVVAAETINGVPGIGGMIRDAQRYLQTDVVILGILVLGISGVLLDSCLRWAEHRVGPWRGRA</sequence>
<dbReference type="GO" id="GO:0010438">
    <property type="term" value="P:cellular response to sulfur starvation"/>
    <property type="evidence" value="ECO:0007669"/>
    <property type="project" value="TreeGrafter"/>
</dbReference>
<proteinExistence type="inferred from homology"/>
<evidence type="ECO:0000256" key="5">
    <source>
        <dbReference type="ARBA" id="ARBA00022989"/>
    </source>
</evidence>
<comment type="similarity">
    <text evidence="7">Belongs to the binding-protein-dependent transport system permease family.</text>
</comment>
<dbReference type="PROSITE" id="PS50928">
    <property type="entry name" value="ABC_TM1"/>
    <property type="match status" value="1"/>
</dbReference>
<evidence type="ECO:0000256" key="1">
    <source>
        <dbReference type="ARBA" id="ARBA00004651"/>
    </source>
</evidence>
<feature type="domain" description="ABC transmembrane type-1" evidence="8">
    <location>
        <begin position="93"/>
        <end position="269"/>
    </location>
</feature>
<keyword evidence="5 7" id="KW-1133">Transmembrane helix</keyword>
<dbReference type="RefSeq" id="WP_118766183.1">
    <property type="nucleotide sequence ID" value="NZ_QWKP01000133.1"/>
</dbReference>
<feature type="transmembrane region" description="Helical" evidence="7">
    <location>
        <begin position="155"/>
        <end position="174"/>
    </location>
</feature>
<protein>
    <submittedName>
        <fullName evidence="9">ABC transporter permease subunit</fullName>
    </submittedName>
</protein>
<keyword evidence="2 7" id="KW-0813">Transport</keyword>
<dbReference type="InterPro" id="IPR000515">
    <property type="entry name" value="MetI-like"/>
</dbReference>
<dbReference type="CDD" id="cd06261">
    <property type="entry name" value="TM_PBP2"/>
    <property type="match status" value="1"/>
</dbReference>
<comment type="subcellular location">
    <subcellularLocation>
        <location evidence="1 7">Cell membrane</location>
        <topology evidence="1 7">Multi-pass membrane protein</topology>
    </subcellularLocation>
</comment>
<evidence type="ECO:0000256" key="6">
    <source>
        <dbReference type="ARBA" id="ARBA00023136"/>
    </source>
</evidence>
<keyword evidence="10" id="KW-1185">Reference proteome</keyword>
<comment type="caution">
    <text evidence="9">The sequence shown here is derived from an EMBL/GenBank/DDBJ whole genome shotgun (WGS) entry which is preliminary data.</text>
</comment>
<dbReference type="GO" id="GO:0042918">
    <property type="term" value="P:alkanesulfonate transmembrane transport"/>
    <property type="evidence" value="ECO:0007669"/>
    <property type="project" value="UniProtKB-ARBA"/>
</dbReference>
<dbReference type="InterPro" id="IPR035906">
    <property type="entry name" value="MetI-like_sf"/>
</dbReference>
<gene>
    <name evidence="9" type="ORF">D1825_04045</name>
</gene>
<feature type="transmembrane region" description="Helical" evidence="7">
    <location>
        <begin position="130"/>
        <end position="149"/>
    </location>
</feature>
<dbReference type="FunFam" id="1.10.3720.10:FF:000003">
    <property type="entry name" value="Aliphatic sulfonate ABC transporter permease"/>
    <property type="match status" value="1"/>
</dbReference>
<feature type="transmembrane region" description="Helical" evidence="7">
    <location>
        <begin position="195"/>
        <end position="216"/>
    </location>
</feature>
<evidence type="ECO:0000313" key="10">
    <source>
        <dbReference type="Proteomes" id="UP000283374"/>
    </source>
</evidence>
<evidence type="ECO:0000256" key="4">
    <source>
        <dbReference type="ARBA" id="ARBA00022692"/>
    </source>
</evidence>
<dbReference type="Proteomes" id="UP000283374">
    <property type="component" value="Unassembled WGS sequence"/>
</dbReference>
<evidence type="ECO:0000256" key="2">
    <source>
        <dbReference type="ARBA" id="ARBA00022448"/>
    </source>
</evidence>
<dbReference type="OrthoDB" id="9793490at2"/>
<feature type="transmembrane region" description="Helical" evidence="7">
    <location>
        <begin position="250"/>
        <end position="272"/>
    </location>
</feature>
<evidence type="ECO:0000259" key="8">
    <source>
        <dbReference type="PROSITE" id="PS50928"/>
    </source>
</evidence>
<evidence type="ECO:0000256" key="3">
    <source>
        <dbReference type="ARBA" id="ARBA00022475"/>
    </source>
</evidence>
<dbReference type="Gene3D" id="1.10.3720.10">
    <property type="entry name" value="MetI-like"/>
    <property type="match status" value="1"/>
</dbReference>